<protein>
    <submittedName>
        <fullName evidence="2">Uncharacterized protein</fullName>
    </submittedName>
</protein>
<feature type="compositionally biased region" description="Low complexity" evidence="1">
    <location>
        <begin position="195"/>
        <end position="208"/>
    </location>
</feature>
<evidence type="ECO:0000313" key="3">
    <source>
        <dbReference type="Proteomes" id="UP000815325"/>
    </source>
</evidence>
<evidence type="ECO:0000313" key="2">
    <source>
        <dbReference type="EMBL" id="KAF5826885.1"/>
    </source>
</evidence>
<feature type="region of interest" description="Disordered" evidence="1">
    <location>
        <begin position="631"/>
        <end position="710"/>
    </location>
</feature>
<feature type="compositionally biased region" description="Low complexity" evidence="1">
    <location>
        <begin position="666"/>
        <end position="677"/>
    </location>
</feature>
<proteinExistence type="predicted"/>
<feature type="region of interest" description="Disordered" evidence="1">
    <location>
        <begin position="195"/>
        <end position="220"/>
    </location>
</feature>
<feature type="compositionally biased region" description="Low complexity" evidence="1">
    <location>
        <begin position="685"/>
        <end position="699"/>
    </location>
</feature>
<dbReference type="Proteomes" id="UP000815325">
    <property type="component" value="Unassembled WGS sequence"/>
</dbReference>
<organism evidence="2 3">
    <name type="scientific">Dunaliella salina</name>
    <name type="common">Green alga</name>
    <name type="synonym">Protococcus salinus</name>
    <dbReference type="NCBI Taxonomy" id="3046"/>
    <lineage>
        <taxon>Eukaryota</taxon>
        <taxon>Viridiplantae</taxon>
        <taxon>Chlorophyta</taxon>
        <taxon>core chlorophytes</taxon>
        <taxon>Chlorophyceae</taxon>
        <taxon>CS clade</taxon>
        <taxon>Chlamydomonadales</taxon>
        <taxon>Dunaliellaceae</taxon>
        <taxon>Dunaliella</taxon>
    </lineage>
</organism>
<gene>
    <name evidence="2" type="ORF">DUNSADRAFT_1818</name>
</gene>
<evidence type="ECO:0000256" key="1">
    <source>
        <dbReference type="SAM" id="MobiDB-lite"/>
    </source>
</evidence>
<sequence>MPFDLCSLGSCTQVTGQSSCWCLLLRRGRCTCQAHQGAGSAQAAAAPPLAPANVFCVHILHTSPLAQAAVSSGMGLLLLPSPASTDLRERSVSGGDEKGHVRALAASLQAVRHLSPARHGPMVQVCASRAAHASGPQLSSLLRGCALLSGEPLPLKASAPLAQILNALVPRLPQCSGPSAVEVAWALACLHPSGASTTTATNTSPPANKHTTTRDIGNSSSAVTATVAAAPDFDGSANVNSSSSSSSSLRRGEGSTAARARVCITPPGWWAAYEAHMTERLVSGELPPRALAELLWSVGALGHRPGRAWMEAFAVAAAAALPDFGADDLARLVWAMAAVREEAPAGAWMDRFFTVTSVHLADASFSAHHLALIAGGLAVLRARPRAEWLARFADQVLASLHEARGVHLAKILSSLASLAYTPDEAFMQRFMAAAATRATDLSPAAAAELAWAVARCDRSLSRAHVRALAARLASVGLHSAAAVAASAPTTATAGGAAGVGGNFAILGGAPGLPGTGRIQRDSLFGSGSGSSSSSVEIGDRRSTSSGSSSNNSAMLPSARTRSPSPSVPQSVSMATASFPRAATPTHSSQAQHSLPAARPVRICVDRLPVCVLHGKRVLRCSSKMAGRALLQARKNQHHASSSNSSSSRRANRSSSRRSSNRRHAISSRGSSSSSDSRSSNRRHAMSSSSNSSNRCSGSSTAGEAADQSDLARGVGPALWVQQPLKADTGADPTMRPLSKGDWTPPVGQHRPAAVARCSTEEDVAVRSAIAARSHGPSLPDKNLQEEISRAASAALIMNP</sequence>
<keyword evidence="3" id="KW-1185">Reference proteome</keyword>
<feature type="compositionally biased region" description="Low complexity" evidence="1">
    <location>
        <begin position="638"/>
        <end position="648"/>
    </location>
</feature>
<dbReference type="PANTHER" id="PTHR13491">
    <property type="entry name" value="ZCCHC10 PROTEIN"/>
    <property type="match status" value="1"/>
</dbReference>
<accession>A0ABQ7FX13</accession>
<feature type="compositionally biased region" description="Low complexity" evidence="1">
    <location>
        <begin position="562"/>
        <end position="572"/>
    </location>
</feature>
<dbReference type="EMBL" id="MU070668">
    <property type="protein sequence ID" value="KAF5826885.1"/>
    <property type="molecule type" value="Genomic_DNA"/>
</dbReference>
<dbReference type="InterPro" id="IPR039715">
    <property type="entry name" value="ZCCHC10"/>
</dbReference>
<feature type="compositionally biased region" description="Low complexity" evidence="1">
    <location>
        <begin position="543"/>
        <end position="552"/>
    </location>
</feature>
<feature type="region of interest" description="Disordered" evidence="1">
    <location>
        <begin position="727"/>
        <end position="749"/>
    </location>
</feature>
<reference evidence="2" key="1">
    <citation type="submission" date="2017-08" db="EMBL/GenBank/DDBJ databases">
        <authorList>
            <person name="Polle J.E."/>
            <person name="Barry K."/>
            <person name="Cushman J."/>
            <person name="Schmutz J."/>
            <person name="Tran D."/>
            <person name="Hathwaick L.T."/>
            <person name="Yim W.C."/>
            <person name="Jenkins J."/>
            <person name="Mckie-Krisberg Z.M."/>
            <person name="Prochnik S."/>
            <person name="Lindquist E."/>
            <person name="Dockter R.B."/>
            <person name="Adam C."/>
            <person name="Molina H."/>
            <person name="Bunkerborg J."/>
            <person name="Jin E."/>
            <person name="Buchheim M."/>
            <person name="Magnuson J."/>
        </authorList>
    </citation>
    <scope>NUCLEOTIDE SEQUENCE</scope>
    <source>
        <strain evidence="2">CCAP 19/18</strain>
    </source>
</reference>
<feature type="compositionally biased region" description="Basic residues" evidence="1">
    <location>
        <begin position="649"/>
        <end position="665"/>
    </location>
</feature>
<dbReference type="PANTHER" id="PTHR13491:SF0">
    <property type="entry name" value="ZINC FINGER CCHC DOMAIN-CONTAINING PROTEIN 10"/>
    <property type="match status" value="1"/>
</dbReference>
<comment type="caution">
    <text evidence="2">The sequence shown here is derived from an EMBL/GenBank/DDBJ whole genome shotgun (WGS) entry which is preliminary data.</text>
</comment>
<feature type="region of interest" description="Disordered" evidence="1">
    <location>
        <begin position="516"/>
        <end position="573"/>
    </location>
</feature>
<name>A0ABQ7FX13_DUNSA</name>